<comment type="caution">
    <text evidence="1">The sequence shown here is derived from an EMBL/GenBank/DDBJ whole genome shotgun (WGS) entry which is preliminary data.</text>
</comment>
<evidence type="ECO:0000313" key="1">
    <source>
        <dbReference type="EMBL" id="OAO12596.1"/>
    </source>
</evidence>
<proteinExistence type="predicted"/>
<reference evidence="1 2" key="1">
    <citation type="submission" date="2016-05" db="EMBL/GenBank/DDBJ databases">
        <title>Nuclear genome of Blastocystis sp. subtype 1 NandII.</title>
        <authorList>
            <person name="Gentekaki E."/>
            <person name="Curtis B."/>
            <person name="Stairs C."/>
            <person name="Eme L."/>
            <person name="Herman E."/>
            <person name="Klimes V."/>
            <person name="Arias M.C."/>
            <person name="Elias M."/>
            <person name="Hilliou F."/>
            <person name="Klute M."/>
            <person name="Malik S.-B."/>
            <person name="Pightling A."/>
            <person name="Rachubinski R."/>
            <person name="Salas D."/>
            <person name="Schlacht A."/>
            <person name="Suga H."/>
            <person name="Archibald J."/>
            <person name="Ball S.G."/>
            <person name="Clark G."/>
            <person name="Dacks J."/>
            <person name="Van Der Giezen M."/>
            <person name="Tsaousis A."/>
            <person name="Roger A."/>
        </authorList>
    </citation>
    <scope>NUCLEOTIDE SEQUENCE [LARGE SCALE GENOMIC DNA]</scope>
    <source>
        <strain evidence="2">ATCC 50177 / NandII</strain>
    </source>
</reference>
<organism evidence="1 2">
    <name type="scientific">Blastocystis sp. subtype 1 (strain ATCC 50177 / NandII)</name>
    <dbReference type="NCBI Taxonomy" id="478820"/>
    <lineage>
        <taxon>Eukaryota</taxon>
        <taxon>Sar</taxon>
        <taxon>Stramenopiles</taxon>
        <taxon>Bigyra</taxon>
        <taxon>Opalozoa</taxon>
        <taxon>Opalinata</taxon>
        <taxon>Blastocystidae</taxon>
        <taxon>Blastocystis</taxon>
    </lineage>
</organism>
<gene>
    <name evidence="1" type="ORF">AV274_5693</name>
</gene>
<accession>A0A196S8B2</accession>
<protein>
    <submittedName>
        <fullName evidence="1">Uncharacterized protein</fullName>
    </submittedName>
</protein>
<name>A0A196S8B2_BLAHN</name>
<dbReference type="Proteomes" id="UP000078348">
    <property type="component" value="Unassembled WGS sequence"/>
</dbReference>
<evidence type="ECO:0000313" key="2">
    <source>
        <dbReference type="Proteomes" id="UP000078348"/>
    </source>
</evidence>
<keyword evidence="2" id="KW-1185">Reference proteome</keyword>
<dbReference type="OrthoDB" id="78105at2759"/>
<dbReference type="EMBL" id="LXWW01000531">
    <property type="protein sequence ID" value="OAO12596.1"/>
    <property type="molecule type" value="Genomic_DNA"/>
</dbReference>
<sequence>MEKGLRIHIGSIPSTLFPGTITSLELFLVDSHNNVAANQKESFLVSLVYENGSPVANPMSAFVLNNKCGNGYVSNGNYATFSVTELSYLHGNKKFMLKIEPSINQSISTVYTTPFSVVNYRLVIKNAVPSEWYKDEGGKRNHITLDIELVDVAGRTCTSLIRGDRVIPLTLSLLYDDYSSVKTASHREGSSILKVFSDQSLSIDENGCCQLNVRIESVSKNHNSKPFVIYIYPNLTLHPQNADIAGVYTTPITVKSKRASKKRSGMDAEFGSGTQEDMIKRFASHTGELSQSDLESSIFCVLDYGTKCNELLTSLQSQLIGHENTSGIPIEIHRCPCCWAYGDNRNANSSDVEHDAKCTLKSLLSMWTWT</sequence>
<dbReference type="AlphaFoldDB" id="A0A196S8B2"/>